<feature type="transmembrane region" description="Helical" evidence="5">
    <location>
        <begin position="379"/>
        <end position="398"/>
    </location>
</feature>
<dbReference type="PANTHER" id="PTHR23523">
    <property type="match status" value="1"/>
</dbReference>
<comment type="subcellular location">
    <subcellularLocation>
        <location evidence="1">Cell membrane</location>
        <topology evidence="1">Multi-pass membrane protein</topology>
    </subcellularLocation>
</comment>
<accession>A0ABQ1PXN1</accession>
<evidence type="ECO:0000256" key="4">
    <source>
        <dbReference type="ARBA" id="ARBA00023136"/>
    </source>
</evidence>
<evidence type="ECO:0000313" key="7">
    <source>
        <dbReference type="EMBL" id="GGD06705.1"/>
    </source>
</evidence>
<reference evidence="8" key="1">
    <citation type="journal article" date="2019" name="Int. J. Syst. Evol. Microbiol.">
        <title>The Global Catalogue of Microorganisms (GCM) 10K type strain sequencing project: providing services to taxonomists for standard genome sequencing and annotation.</title>
        <authorList>
            <consortium name="The Broad Institute Genomics Platform"/>
            <consortium name="The Broad Institute Genome Sequencing Center for Infectious Disease"/>
            <person name="Wu L."/>
            <person name="Ma J."/>
        </authorList>
    </citation>
    <scope>NUCLEOTIDE SEQUENCE [LARGE SCALE GENOMIC DNA]</scope>
    <source>
        <strain evidence="8">CCM 7403</strain>
    </source>
</reference>
<evidence type="ECO:0000256" key="2">
    <source>
        <dbReference type="ARBA" id="ARBA00022692"/>
    </source>
</evidence>
<dbReference type="Gene3D" id="1.20.1250.20">
    <property type="entry name" value="MFS general substrate transporter like domains"/>
    <property type="match status" value="1"/>
</dbReference>
<name>A0ABQ1PXN1_9ACTN</name>
<proteinExistence type="predicted"/>
<feature type="transmembrane region" description="Helical" evidence="5">
    <location>
        <begin position="93"/>
        <end position="111"/>
    </location>
</feature>
<evidence type="ECO:0000256" key="5">
    <source>
        <dbReference type="SAM" id="Phobius"/>
    </source>
</evidence>
<feature type="transmembrane region" description="Helical" evidence="5">
    <location>
        <begin position="22"/>
        <end position="42"/>
    </location>
</feature>
<sequence length="415" mass="42729">MTSEPALARVELAPASSQGRRLSTWLALTLVVLIGVNIRAVFGVTPPLVPAISDDLSLTKTAASLLTSVPILAMAVCAPMGHALTTRLGADRSMISLMAFLGVAELSRLWIDSALPLIASAALIGGALGAISTLVPAFIAHYLPRFRGLATGVYSTSMALGVGLAAGTAQPITDQLGGWRVALGLWGGAALLLVLGLAAVRSAGAGMPERSGPAERVSLPLRERRAWFVTAVYVVPMFLGFGVIAWLPSLFIEHGIDAHTAALYLVLFQSVQLISILGLTALTDRIRGRRGVFAVVMVTSTLGTLLLTISPAGLALPGLLLAGFGIGGASSLALVKVQDEATSPEDATRLSSMSMLFSFTAGAAGPFLMGALADLTGSLVPGFGLCFAVSALSMLLLIGMHPARPVVVTTLNDQT</sequence>
<dbReference type="Pfam" id="PF07690">
    <property type="entry name" value="MFS_1"/>
    <property type="match status" value="1"/>
</dbReference>
<evidence type="ECO:0000313" key="8">
    <source>
        <dbReference type="Proteomes" id="UP000630594"/>
    </source>
</evidence>
<dbReference type="RefSeq" id="WP_188420640.1">
    <property type="nucleotide sequence ID" value="NZ_BMCK01000001.1"/>
</dbReference>
<evidence type="ECO:0000256" key="3">
    <source>
        <dbReference type="ARBA" id="ARBA00022989"/>
    </source>
</evidence>
<dbReference type="InterPro" id="IPR011701">
    <property type="entry name" value="MFS"/>
</dbReference>
<feature type="transmembrane region" description="Helical" evidence="5">
    <location>
        <begin position="315"/>
        <end position="335"/>
    </location>
</feature>
<dbReference type="InterPro" id="IPR020846">
    <property type="entry name" value="MFS_dom"/>
</dbReference>
<dbReference type="SUPFAM" id="SSF103473">
    <property type="entry name" value="MFS general substrate transporter"/>
    <property type="match status" value="1"/>
</dbReference>
<feature type="transmembrane region" description="Helical" evidence="5">
    <location>
        <begin position="178"/>
        <end position="200"/>
    </location>
</feature>
<protein>
    <submittedName>
        <fullName evidence="7">MFS transporter</fullName>
    </submittedName>
</protein>
<feature type="transmembrane region" description="Helical" evidence="5">
    <location>
        <begin position="261"/>
        <end position="279"/>
    </location>
</feature>
<feature type="transmembrane region" description="Helical" evidence="5">
    <location>
        <begin position="291"/>
        <end position="309"/>
    </location>
</feature>
<comment type="caution">
    <text evidence="7">The sequence shown here is derived from an EMBL/GenBank/DDBJ whole genome shotgun (WGS) entry which is preliminary data.</text>
</comment>
<evidence type="ECO:0000256" key="1">
    <source>
        <dbReference type="ARBA" id="ARBA00004651"/>
    </source>
</evidence>
<feature type="transmembrane region" description="Helical" evidence="5">
    <location>
        <begin position="117"/>
        <end position="140"/>
    </location>
</feature>
<evidence type="ECO:0000259" key="6">
    <source>
        <dbReference type="PROSITE" id="PS50850"/>
    </source>
</evidence>
<keyword evidence="3 5" id="KW-1133">Transmembrane helix</keyword>
<feature type="transmembrane region" description="Helical" evidence="5">
    <location>
        <begin position="226"/>
        <end position="249"/>
    </location>
</feature>
<keyword evidence="8" id="KW-1185">Reference proteome</keyword>
<keyword evidence="2 5" id="KW-0812">Transmembrane</keyword>
<dbReference type="InterPro" id="IPR052524">
    <property type="entry name" value="MFS_Cyanate_Porter"/>
</dbReference>
<gene>
    <name evidence="7" type="ORF">GCM10007231_01830</name>
</gene>
<feature type="transmembrane region" description="Helical" evidence="5">
    <location>
        <begin position="62"/>
        <end position="81"/>
    </location>
</feature>
<keyword evidence="4 5" id="KW-0472">Membrane</keyword>
<feature type="transmembrane region" description="Helical" evidence="5">
    <location>
        <begin position="152"/>
        <end position="172"/>
    </location>
</feature>
<feature type="transmembrane region" description="Helical" evidence="5">
    <location>
        <begin position="355"/>
        <end position="373"/>
    </location>
</feature>
<dbReference type="EMBL" id="BMCK01000001">
    <property type="protein sequence ID" value="GGD06705.1"/>
    <property type="molecule type" value="Genomic_DNA"/>
</dbReference>
<dbReference type="InterPro" id="IPR036259">
    <property type="entry name" value="MFS_trans_sf"/>
</dbReference>
<feature type="domain" description="Major facilitator superfamily (MFS) profile" evidence="6">
    <location>
        <begin position="23"/>
        <end position="405"/>
    </location>
</feature>
<dbReference type="PANTHER" id="PTHR23523:SF2">
    <property type="entry name" value="2-NITROIMIDAZOLE TRANSPORTER"/>
    <property type="match status" value="1"/>
</dbReference>
<dbReference type="PROSITE" id="PS50850">
    <property type="entry name" value="MFS"/>
    <property type="match status" value="1"/>
</dbReference>
<organism evidence="7 8">
    <name type="scientific">Nocardioides daphniae</name>
    <dbReference type="NCBI Taxonomy" id="402297"/>
    <lineage>
        <taxon>Bacteria</taxon>
        <taxon>Bacillati</taxon>
        <taxon>Actinomycetota</taxon>
        <taxon>Actinomycetes</taxon>
        <taxon>Propionibacteriales</taxon>
        <taxon>Nocardioidaceae</taxon>
        <taxon>Nocardioides</taxon>
    </lineage>
</organism>
<dbReference type="Proteomes" id="UP000630594">
    <property type="component" value="Unassembled WGS sequence"/>
</dbReference>